<accession>A0AC61MQC2</accession>
<keyword evidence="1" id="KW-0413">Isomerase</keyword>
<proteinExistence type="predicted"/>
<evidence type="ECO:0000313" key="2">
    <source>
        <dbReference type="Proteomes" id="UP000595814"/>
    </source>
</evidence>
<evidence type="ECO:0000313" key="1">
    <source>
        <dbReference type="EMBL" id="QQK07837.1"/>
    </source>
</evidence>
<keyword evidence="2" id="KW-1185">Reference proteome</keyword>
<name>A0AC61MQC2_9FIRM</name>
<gene>
    <name evidence="1" type="ORF">JFY71_11255</name>
</gene>
<dbReference type="Proteomes" id="UP000595814">
    <property type="component" value="Chromosome"/>
</dbReference>
<organism evidence="1 2">
    <name type="scientific">Miniphocaeibacter halophilus</name>
    <dbReference type="NCBI Taxonomy" id="2931922"/>
    <lineage>
        <taxon>Bacteria</taxon>
        <taxon>Bacillati</taxon>
        <taxon>Bacillota</taxon>
        <taxon>Tissierellia</taxon>
        <taxon>Tissierellales</taxon>
        <taxon>Peptoniphilaceae</taxon>
        <taxon>Miniphocaeibacter</taxon>
    </lineage>
</organism>
<dbReference type="EMBL" id="CP066744">
    <property type="protein sequence ID" value="QQK07837.1"/>
    <property type="molecule type" value="Genomic_DNA"/>
</dbReference>
<dbReference type="EC" id="5.2.1.8" evidence="1"/>
<sequence length="434" mass="49972">MSAVLVNKEKNRAVFTVEVAQNKFEEAIQKAYIKNKKRFSIPGFRKGKVPRKIIELNYGEGIFYEDAINILLPEVYEEALNELDLDPVDNPEIDIDELNRENPVKIKFEVDVKPEPKLGDYSNLEAELESYEVKEEDIERVINSALESNSRLVSIEDREVKDKDIVNIDFAGKLDGELFPGGQAENYELTIGSNTFIPGFEEQIIGKKIGEEFEVNVTFPEDYQEETLKGKDVVFEVKLNSIQEKVLPELDDEFVKDVSEFDTLEEYRNNIKIDLEEQNESRKKIDKENKAIEALIDVMEVEIPDSMVKNEIEREYEDFLYRIQGMGLNAEQYFSITNTSEEDTKEELKPNAERKVKSDLAIEALIEAEGIEASDEEVDKELNELAEQYDSKNKDKFIKNMKKSGNLEIIAENVKKKKAVDKLVSMVNFKEESK</sequence>
<reference evidence="1 2" key="1">
    <citation type="journal article" date="2022" name="Int. J. Syst. Evol. Microbiol.">
        <title>Miniphocaeibacter halophilus sp. nov., an ammonium-tolerant acetate-producing bacterium isolated from a biogas system.</title>
        <authorList>
            <person name="Schnurer A."/>
            <person name="Singh A."/>
            <person name="Bi S."/>
            <person name="Qiao W."/>
            <person name="Westerholm M."/>
        </authorList>
    </citation>
    <scope>NUCLEOTIDE SEQUENCE [LARGE SCALE GENOMIC DNA]</scope>
    <source>
        <strain evidence="1 2">AMB_01</strain>
    </source>
</reference>
<protein>
    <submittedName>
        <fullName evidence="1">Trigger factor</fullName>
        <ecNumber evidence="1">5.2.1.8</ecNumber>
    </submittedName>
</protein>